<name>A0A9J6GMH1_HAELO</name>
<reference evidence="2 3" key="1">
    <citation type="journal article" date="2020" name="Cell">
        <title>Large-Scale Comparative Analyses of Tick Genomes Elucidate Their Genetic Diversity and Vector Capacities.</title>
        <authorList>
            <consortium name="Tick Genome and Microbiome Consortium (TIGMIC)"/>
            <person name="Jia N."/>
            <person name="Wang J."/>
            <person name="Shi W."/>
            <person name="Du L."/>
            <person name="Sun Y."/>
            <person name="Zhan W."/>
            <person name="Jiang J.F."/>
            <person name="Wang Q."/>
            <person name="Zhang B."/>
            <person name="Ji P."/>
            <person name="Bell-Sakyi L."/>
            <person name="Cui X.M."/>
            <person name="Yuan T.T."/>
            <person name="Jiang B.G."/>
            <person name="Yang W.F."/>
            <person name="Lam T.T."/>
            <person name="Chang Q.C."/>
            <person name="Ding S.J."/>
            <person name="Wang X.J."/>
            <person name="Zhu J.G."/>
            <person name="Ruan X.D."/>
            <person name="Zhao L."/>
            <person name="Wei J.T."/>
            <person name="Ye R.Z."/>
            <person name="Que T.C."/>
            <person name="Du C.H."/>
            <person name="Zhou Y.H."/>
            <person name="Cheng J.X."/>
            <person name="Dai P.F."/>
            <person name="Guo W.B."/>
            <person name="Han X.H."/>
            <person name="Huang E.J."/>
            <person name="Li L.F."/>
            <person name="Wei W."/>
            <person name="Gao Y.C."/>
            <person name="Liu J.Z."/>
            <person name="Shao H.Z."/>
            <person name="Wang X."/>
            <person name="Wang C.C."/>
            <person name="Yang T.C."/>
            <person name="Huo Q.B."/>
            <person name="Li W."/>
            <person name="Chen H.Y."/>
            <person name="Chen S.E."/>
            <person name="Zhou L.G."/>
            <person name="Ni X.B."/>
            <person name="Tian J.H."/>
            <person name="Sheng Y."/>
            <person name="Liu T."/>
            <person name="Pan Y.S."/>
            <person name="Xia L.Y."/>
            <person name="Li J."/>
            <person name="Zhao F."/>
            <person name="Cao W.C."/>
        </authorList>
    </citation>
    <scope>NUCLEOTIDE SEQUENCE [LARGE SCALE GENOMIC DNA]</scope>
    <source>
        <strain evidence="2">HaeL-2018</strain>
    </source>
</reference>
<evidence type="ECO:0000256" key="1">
    <source>
        <dbReference type="SAM" id="MobiDB-lite"/>
    </source>
</evidence>
<protein>
    <submittedName>
        <fullName evidence="2">Uncharacterized protein</fullName>
    </submittedName>
</protein>
<feature type="compositionally biased region" description="Polar residues" evidence="1">
    <location>
        <begin position="199"/>
        <end position="210"/>
    </location>
</feature>
<comment type="caution">
    <text evidence="2">The sequence shown here is derived from an EMBL/GenBank/DDBJ whole genome shotgun (WGS) entry which is preliminary data.</text>
</comment>
<feature type="compositionally biased region" description="Polar residues" evidence="1">
    <location>
        <begin position="217"/>
        <end position="237"/>
    </location>
</feature>
<accession>A0A9J6GMH1</accession>
<feature type="region of interest" description="Disordered" evidence="1">
    <location>
        <begin position="162"/>
        <end position="182"/>
    </location>
</feature>
<dbReference type="VEuPathDB" id="VectorBase:HLOH_050515"/>
<evidence type="ECO:0000313" key="3">
    <source>
        <dbReference type="Proteomes" id="UP000821853"/>
    </source>
</evidence>
<evidence type="ECO:0000313" key="2">
    <source>
        <dbReference type="EMBL" id="KAH9375364.1"/>
    </source>
</evidence>
<feature type="region of interest" description="Disordered" evidence="1">
    <location>
        <begin position="199"/>
        <end position="237"/>
    </location>
</feature>
<proteinExistence type="predicted"/>
<dbReference type="AlphaFoldDB" id="A0A9J6GMH1"/>
<gene>
    <name evidence="2" type="ORF">HPB48_013625</name>
</gene>
<keyword evidence="3" id="KW-1185">Reference proteome</keyword>
<dbReference type="EMBL" id="JABSTR010000007">
    <property type="protein sequence ID" value="KAH9375364.1"/>
    <property type="molecule type" value="Genomic_DNA"/>
</dbReference>
<feature type="region of interest" description="Disordered" evidence="1">
    <location>
        <begin position="79"/>
        <end position="127"/>
    </location>
</feature>
<sequence length="317" mass="35560">MVVYHPREGMTVSDWAPRALTQGISTTSRIPQQPFWVDVITDAQDSHNLIMVSTANAEYAPKHSMLALIHTNRRNRIRAPTLHEPSTGHQPRTRSYRVPPGYDRDTTRQAPRQTSATTTHTPQWHNHLGHLDTRRLPHAIWCRGWPNPVPLQSIPAFRTCVPPAGKSGPDKTGSQTSTIPSDPTVEKTVVYENTSVLPRSNCANTPTAQLSRIRIPTTKSRPSSTEESQTPASMSKSCQVEWTDFASRTPTASGYPPPHTRLQLPFSSVYSSYPIRSRTVAEIEQQNGNLITRLEVQKRQPESLSNRTLHPHILLNR</sequence>
<feature type="compositionally biased region" description="Polar residues" evidence="1">
    <location>
        <begin position="108"/>
        <end position="124"/>
    </location>
</feature>
<feature type="compositionally biased region" description="Polar residues" evidence="1">
    <location>
        <begin position="172"/>
        <end position="181"/>
    </location>
</feature>
<dbReference type="Proteomes" id="UP000821853">
    <property type="component" value="Chromosome 5"/>
</dbReference>
<organism evidence="2 3">
    <name type="scientific">Haemaphysalis longicornis</name>
    <name type="common">Bush tick</name>
    <dbReference type="NCBI Taxonomy" id="44386"/>
    <lineage>
        <taxon>Eukaryota</taxon>
        <taxon>Metazoa</taxon>
        <taxon>Ecdysozoa</taxon>
        <taxon>Arthropoda</taxon>
        <taxon>Chelicerata</taxon>
        <taxon>Arachnida</taxon>
        <taxon>Acari</taxon>
        <taxon>Parasitiformes</taxon>
        <taxon>Ixodida</taxon>
        <taxon>Ixodoidea</taxon>
        <taxon>Ixodidae</taxon>
        <taxon>Haemaphysalinae</taxon>
        <taxon>Haemaphysalis</taxon>
    </lineage>
</organism>